<dbReference type="InterPro" id="IPR000719">
    <property type="entry name" value="Prot_kinase_dom"/>
</dbReference>
<dbReference type="GO" id="GO:0005737">
    <property type="term" value="C:cytoplasm"/>
    <property type="evidence" value="ECO:0007669"/>
    <property type="project" value="TreeGrafter"/>
</dbReference>
<proteinExistence type="inferred from homology"/>
<name>A0A8J5QEZ5_9ASCO</name>
<dbReference type="Pfam" id="PF00069">
    <property type="entry name" value="Pkinase"/>
    <property type="match status" value="1"/>
</dbReference>
<dbReference type="AlphaFoldDB" id="A0A8J5QEZ5"/>
<dbReference type="Proteomes" id="UP000694255">
    <property type="component" value="Unassembled WGS sequence"/>
</dbReference>
<evidence type="ECO:0000313" key="11">
    <source>
        <dbReference type="Proteomes" id="UP000694255"/>
    </source>
</evidence>
<dbReference type="RefSeq" id="XP_049261311.1">
    <property type="nucleotide sequence ID" value="XM_049409517.1"/>
</dbReference>
<feature type="domain" description="Protein kinase" evidence="9">
    <location>
        <begin position="162"/>
        <end position="592"/>
    </location>
</feature>
<evidence type="ECO:0000256" key="5">
    <source>
        <dbReference type="ARBA" id="ARBA00037982"/>
    </source>
</evidence>
<keyword evidence="11" id="KW-1185">Reference proteome</keyword>
<dbReference type="PANTHER" id="PTHR11042:SF190">
    <property type="entry name" value="MITOSIS INHIBITOR PROTEIN KINASE MIK1"/>
    <property type="match status" value="1"/>
</dbReference>
<keyword evidence="8" id="KW-1133">Transmembrane helix</keyword>
<evidence type="ECO:0000313" key="10">
    <source>
        <dbReference type="EMBL" id="KAG7661078.1"/>
    </source>
</evidence>
<evidence type="ECO:0000256" key="8">
    <source>
        <dbReference type="SAM" id="Phobius"/>
    </source>
</evidence>
<comment type="caution">
    <text evidence="10">The sequence shown here is derived from an EMBL/GenBank/DDBJ whole genome shotgun (WGS) entry which is preliminary data.</text>
</comment>
<keyword evidence="1" id="KW-0808">Transferase</keyword>
<evidence type="ECO:0000256" key="4">
    <source>
        <dbReference type="ARBA" id="ARBA00022840"/>
    </source>
</evidence>
<evidence type="ECO:0000256" key="1">
    <source>
        <dbReference type="ARBA" id="ARBA00022679"/>
    </source>
</evidence>
<keyword evidence="4 6" id="KW-0067">ATP-binding</keyword>
<dbReference type="OrthoDB" id="1405469at2759"/>
<dbReference type="PROSITE" id="PS00108">
    <property type="entry name" value="PROTEIN_KINASE_ST"/>
    <property type="match status" value="1"/>
</dbReference>
<dbReference type="GO" id="GO:0004713">
    <property type="term" value="F:protein tyrosine kinase activity"/>
    <property type="evidence" value="ECO:0007669"/>
    <property type="project" value="TreeGrafter"/>
</dbReference>
<feature type="transmembrane region" description="Helical" evidence="8">
    <location>
        <begin position="679"/>
        <end position="698"/>
    </location>
</feature>
<dbReference type="GeneID" id="73472250"/>
<dbReference type="GO" id="GO:0030447">
    <property type="term" value="P:filamentous growth"/>
    <property type="evidence" value="ECO:0007669"/>
    <property type="project" value="UniProtKB-ARBA"/>
</dbReference>
<evidence type="ECO:0000256" key="2">
    <source>
        <dbReference type="ARBA" id="ARBA00022741"/>
    </source>
</evidence>
<dbReference type="PANTHER" id="PTHR11042">
    <property type="entry name" value="EUKARYOTIC TRANSLATION INITIATION FACTOR 2-ALPHA KINASE EIF2-ALPHA KINASE -RELATED"/>
    <property type="match status" value="1"/>
</dbReference>
<feature type="binding site" evidence="6">
    <location>
        <position position="194"/>
    </location>
    <ligand>
        <name>ATP</name>
        <dbReference type="ChEBI" id="CHEBI:30616"/>
    </ligand>
</feature>
<dbReference type="PROSITE" id="PS50011">
    <property type="entry name" value="PROTEIN_KINASE_DOM"/>
    <property type="match status" value="1"/>
</dbReference>
<dbReference type="EMBL" id="JAGSYN010000270">
    <property type="protein sequence ID" value="KAG7661078.1"/>
    <property type="molecule type" value="Genomic_DNA"/>
</dbReference>
<dbReference type="CDD" id="cd00180">
    <property type="entry name" value="PKc"/>
    <property type="match status" value="1"/>
</dbReference>
<comment type="similarity">
    <text evidence="5">Belongs to the protein kinase superfamily. Ser/Thr protein kinase family. GCN2 subfamily.</text>
</comment>
<protein>
    <submittedName>
        <fullName evidence="10">IKS1</fullName>
    </submittedName>
</protein>
<keyword evidence="2 6" id="KW-0547">Nucleotide-binding</keyword>
<feature type="region of interest" description="Disordered" evidence="7">
    <location>
        <begin position="41"/>
        <end position="62"/>
    </location>
</feature>
<dbReference type="InterPro" id="IPR008271">
    <property type="entry name" value="Ser/Thr_kinase_AS"/>
</dbReference>
<keyword evidence="8" id="KW-0812">Transmembrane</keyword>
<organism evidence="10 11">
    <name type="scientific">[Candida] subhashii</name>
    <dbReference type="NCBI Taxonomy" id="561895"/>
    <lineage>
        <taxon>Eukaryota</taxon>
        <taxon>Fungi</taxon>
        <taxon>Dikarya</taxon>
        <taxon>Ascomycota</taxon>
        <taxon>Saccharomycotina</taxon>
        <taxon>Pichiomycetes</taxon>
        <taxon>Debaryomycetaceae</taxon>
        <taxon>Spathaspora</taxon>
    </lineage>
</organism>
<dbReference type="InterPro" id="IPR050339">
    <property type="entry name" value="CC_SR_Kinase"/>
</dbReference>
<dbReference type="GO" id="GO:0110031">
    <property type="term" value="P:negative regulation of G2/MI transition of meiotic cell cycle"/>
    <property type="evidence" value="ECO:0007669"/>
    <property type="project" value="TreeGrafter"/>
</dbReference>
<dbReference type="GO" id="GO:0005524">
    <property type="term" value="F:ATP binding"/>
    <property type="evidence" value="ECO:0007669"/>
    <property type="project" value="UniProtKB-UniRule"/>
</dbReference>
<keyword evidence="3" id="KW-0418">Kinase</keyword>
<evidence type="ECO:0000256" key="7">
    <source>
        <dbReference type="SAM" id="MobiDB-lite"/>
    </source>
</evidence>
<keyword evidence="8" id="KW-0472">Membrane</keyword>
<feature type="transmembrane region" description="Helical" evidence="8">
    <location>
        <begin position="704"/>
        <end position="724"/>
    </location>
</feature>
<dbReference type="GO" id="GO:0005634">
    <property type="term" value="C:nucleus"/>
    <property type="evidence" value="ECO:0007669"/>
    <property type="project" value="TreeGrafter"/>
</dbReference>
<dbReference type="PROSITE" id="PS00107">
    <property type="entry name" value="PROTEIN_KINASE_ATP"/>
    <property type="match status" value="1"/>
</dbReference>
<dbReference type="InterPro" id="IPR017441">
    <property type="entry name" value="Protein_kinase_ATP_BS"/>
</dbReference>
<evidence type="ECO:0000259" key="9">
    <source>
        <dbReference type="PROSITE" id="PS50011"/>
    </source>
</evidence>
<gene>
    <name evidence="10" type="ORF">J8A68_005450</name>
</gene>
<accession>A0A8J5QEZ5</accession>
<sequence>MSIVPYNSNKDILYHDANQGIVVLHDSSENSIQLLPVSKFKESNNSKRRPSQTFPANPFHPFKDNGNSTKCPNCGFSWSEYRNEGPRRNSNGPTNSFPISFPKEAFEFSGNSTNGFMRRDYFKLLGKLPSITESKPRPSTGSRSTLPEELFNQGYFKRFFRKVEPYILGSGAHAQVYKVNHVLNDIQLGTYAIKRINIGNKFELLEQVLNEVLILYELSVKGANENNLIRYNHVWLELGELEDSSAYILPDPGQVESIKNSSKIPYVFILQQYCAGGHLEDLMNRNFKREEHLSLKDKIDLERKKRRMKRHNGIPEVEEPKKKWLDNFEIWKFFHDVAKGVHYLHVHGILHRDLKPSNCLLDTEYIPGEILERSFSSLRDFEDQAEQLPKVLVSDFGEGKFIDKHHNVLVEDKFDERRGNTGTLEFTAPELWLYSNDPTLGEDRKTFINDFSYESDIYSLGLILCYLCVGSLPFSSIIQEETDPQEIRDKIMNWYYELSSDVFSSWFTNNVLQIRDSIDEGILEFEKLIYMMIKGDGIGNSSTSRIISKDVLVLLEEIKQQLFLKDVIEEPFQHPEHRNSASSGLLLEHSDSNSSAAAAAVVVETSSEEDVEDPVYEKQSEAEHFNLLEMSSNDKNIASQVPPKSATTVKIETNQAIVVSFYCLDWVALEYLSYYTPNYMISACKFSIFCAIGSVLYYSKHKTVNLWVFSILTTIFAILFGYMFPEIAESRDNLF</sequence>
<reference evidence="10 11" key="1">
    <citation type="journal article" date="2021" name="DNA Res.">
        <title>Genome analysis of Candida subhashii reveals its hybrid nature and dual mitochondrial genome conformations.</title>
        <authorList>
            <person name="Mixao V."/>
            <person name="Hegedusova E."/>
            <person name="Saus E."/>
            <person name="Pryszcz L.P."/>
            <person name="Cillingova A."/>
            <person name="Nosek J."/>
            <person name="Gabaldon T."/>
        </authorList>
    </citation>
    <scope>NUCLEOTIDE SEQUENCE [LARGE SCALE GENOMIC DNA]</scope>
    <source>
        <strain evidence="10 11">CBS 10753</strain>
    </source>
</reference>
<dbReference type="SMART" id="SM00220">
    <property type="entry name" value="S_TKc"/>
    <property type="match status" value="1"/>
</dbReference>
<evidence type="ECO:0000256" key="3">
    <source>
        <dbReference type="ARBA" id="ARBA00022777"/>
    </source>
</evidence>
<evidence type="ECO:0000256" key="6">
    <source>
        <dbReference type="PROSITE-ProRule" id="PRU10141"/>
    </source>
</evidence>